<organism evidence="2 3">
    <name type="scientific">Candidatus Thermofonsia Clade 3 bacterium</name>
    <dbReference type="NCBI Taxonomy" id="2364212"/>
    <lineage>
        <taxon>Bacteria</taxon>
        <taxon>Bacillati</taxon>
        <taxon>Chloroflexota</taxon>
        <taxon>Candidatus Thermofontia</taxon>
        <taxon>Candidatus Thermofonsia Clade 3</taxon>
    </lineage>
</organism>
<sequence>MRIVSLLPSATEIVCLLGLRDSLVGRSHECDYPPEVADVPVMTYSSIGVTGDDGTINPALTSAEIDARVSQRLRDGLSLYGLHTDRLDAAKPDLILTQELCDVCAVSYATVRAVVRDLSHKWEGSAQVVSLEPTDIEGIFQTILTVGELTGTNAVAKARVQALRDRLERVREALAGIVHRPTVAALEWLDPPFAPGHWVPEQIEIAGGNPVLGRKGKPSFRCAWEDVARTQAECVIAMPCGFDLAGSVREFQNAAAHEIWRDLPATYLWQLYAVDATSYFSRPGPRVVDGVEILAGLLHPNRWPAPGPAHALRVNDFIPSWHPTR</sequence>
<reference evidence="2 3" key="1">
    <citation type="submission" date="2017-11" db="EMBL/GenBank/DDBJ databases">
        <title>Evolution of Phototrophy in the Chloroflexi Phylum Driven by Horizontal Gene Transfer.</title>
        <authorList>
            <person name="Ward L.M."/>
            <person name="Hemp J."/>
            <person name="Shih P.M."/>
            <person name="Mcglynn S.E."/>
            <person name="Fischer W."/>
        </authorList>
    </citation>
    <scope>NUCLEOTIDE SEQUENCE [LARGE SCALE GENOMIC DNA]</scope>
    <source>
        <strain evidence="2">JP3_7</strain>
    </source>
</reference>
<dbReference type="Pfam" id="PF01497">
    <property type="entry name" value="Peripla_BP_2"/>
    <property type="match status" value="1"/>
</dbReference>
<evidence type="ECO:0000313" key="3">
    <source>
        <dbReference type="Proteomes" id="UP000230790"/>
    </source>
</evidence>
<comment type="caution">
    <text evidence="2">The sequence shown here is derived from an EMBL/GenBank/DDBJ whole genome shotgun (WGS) entry which is preliminary data.</text>
</comment>
<dbReference type="InterPro" id="IPR002491">
    <property type="entry name" value="ABC_transptr_periplasmic_BD"/>
</dbReference>
<dbReference type="EMBL" id="PGTN01000021">
    <property type="protein sequence ID" value="PJF48194.1"/>
    <property type="molecule type" value="Genomic_DNA"/>
</dbReference>
<evidence type="ECO:0000313" key="2">
    <source>
        <dbReference type="EMBL" id="PJF48194.1"/>
    </source>
</evidence>
<protein>
    <submittedName>
        <fullName evidence="2">Cobalamin-binding protein</fullName>
    </submittedName>
</protein>
<dbReference type="Gene3D" id="3.40.50.1980">
    <property type="entry name" value="Nitrogenase molybdenum iron protein domain"/>
    <property type="match status" value="2"/>
</dbReference>
<dbReference type="PROSITE" id="PS50983">
    <property type="entry name" value="FE_B12_PBP"/>
    <property type="match status" value="1"/>
</dbReference>
<dbReference type="AlphaFoldDB" id="A0A2M8QEG8"/>
<dbReference type="CDD" id="cd01144">
    <property type="entry name" value="BtuF"/>
    <property type="match status" value="1"/>
</dbReference>
<evidence type="ECO:0000259" key="1">
    <source>
        <dbReference type="PROSITE" id="PS50983"/>
    </source>
</evidence>
<dbReference type="InterPro" id="IPR051030">
    <property type="entry name" value="Vitamin_B12-ABC_binding"/>
</dbReference>
<dbReference type="PANTHER" id="PTHR42860:SF1">
    <property type="entry name" value="VITAMIN B12-BINDING PROTEIN"/>
    <property type="match status" value="1"/>
</dbReference>
<dbReference type="Proteomes" id="UP000230790">
    <property type="component" value="Unassembled WGS sequence"/>
</dbReference>
<dbReference type="SUPFAM" id="SSF53807">
    <property type="entry name" value="Helical backbone' metal receptor"/>
    <property type="match status" value="1"/>
</dbReference>
<proteinExistence type="predicted"/>
<accession>A0A2M8QEG8</accession>
<dbReference type="PANTHER" id="PTHR42860">
    <property type="entry name" value="VITAMIN B12-BINDING PROTEIN"/>
    <property type="match status" value="1"/>
</dbReference>
<gene>
    <name evidence="2" type="ORF">CUN48_04720</name>
</gene>
<name>A0A2M8QEG8_9CHLR</name>
<feature type="domain" description="Fe/B12 periplasmic-binding" evidence="1">
    <location>
        <begin position="2"/>
        <end position="302"/>
    </location>
</feature>